<protein>
    <submittedName>
        <fullName evidence="1">Uncharacterized protein</fullName>
    </submittedName>
</protein>
<evidence type="ECO:0000313" key="2">
    <source>
        <dbReference type="Proteomes" id="UP000005237"/>
    </source>
</evidence>
<reference evidence="2" key="1">
    <citation type="submission" date="2010-08" db="EMBL/GenBank/DDBJ databases">
        <authorList>
            <consortium name="Caenorhabditis japonica Sequencing Consortium"/>
            <person name="Wilson R.K."/>
        </authorList>
    </citation>
    <scope>NUCLEOTIDE SEQUENCE [LARGE SCALE GENOMIC DNA]</scope>
    <source>
        <strain evidence="2">DF5081</strain>
    </source>
</reference>
<sequence>MGCLLFKRIRHLEDFFVIPEDTSAKGRIRKN</sequence>
<accession>A0A8R1IVN2</accession>
<keyword evidence="2" id="KW-1185">Reference proteome</keyword>
<proteinExistence type="predicted"/>
<reference evidence="1" key="2">
    <citation type="submission" date="2022-06" db="UniProtKB">
        <authorList>
            <consortium name="EnsemblMetazoa"/>
        </authorList>
    </citation>
    <scope>IDENTIFICATION</scope>
    <source>
        <strain evidence="1">DF5081</strain>
    </source>
</reference>
<organism evidence="1 2">
    <name type="scientific">Caenorhabditis japonica</name>
    <dbReference type="NCBI Taxonomy" id="281687"/>
    <lineage>
        <taxon>Eukaryota</taxon>
        <taxon>Metazoa</taxon>
        <taxon>Ecdysozoa</taxon>
        <taxon>Nematoda</taxon>
        <taxon>Chromadorea</taxon>
        <taxon>Rhabditida</taxon>
        <taxon>Rhabditina</taxon>
        <taxon>Rhabditomorpha</taxon>
        <taxon>Rhabditoidea</taxon>
        <taxon>Rhabditidae</taxon>
        <taxon>Peloderinae</taxon>
        <taxon>Caenorhabditis</taxon>
    </lineage>
</organism>
<name>A0A8R1IVN2_CAEJA</name>
<dbReference type="Proteomes" id="UP000005237">
    <property type="component" value="Unassembled WGS sequence"/>
</dbReference>
<evidence type="ECO:0000313" key="1">
    <source>
        <dbReference type="EnsemblMetazoa" id="CJA41948.1"/>
    </source>
</evidence>
<dbReference type="EnsemblMetazoa" id="CJA41948.1">
    <property type="protein sequence ID" value="CJA41948.1"/>
    <property type="gene ID" value="WBGene00217796"/>
</dbReference>